<dbReference type="InterPro" id="IPR001360">
    <property type="entry name" value="Glyco_hydro_1"/>
</dbReference>
<comment type="caution">
    <text evidence="7">The sequence shown here is derived from an EMBL/GenBank/DDBJ whole genome shotgun (WGS) entry which is preliminary data.</text>
</comment>
<evidence type="ECO:0000256" key="2">
    <source>
        <dbReference type="ARBA" id="ARBA00022801"/>
    </source>
</evidence>
<organism evidence="7 8">
    <name type="scientific">Streptococcus pneumoniae</name>
    <dbReference type="NCBI Taxonomy" id="1313"/>
    <lineage>
        <taxon>Bacteria</taxon>
        <taxon>Bacillati</taxon>
        <taxon>Bacillota</taxon>
        <taxon>Bacilli</taxon>
        <taxon>Lactobacillales</taxon>
        <taxon>Streptococcaceae</taxon>
        <taxon>Streptococcus</taxon>
    </lineage>
</organism>
<dbReference type="Proteomes" id="UP000476212">
    <property type="component" value="Unassembled WGS sequence"/>
</dbReference>
<gene>
    <name evidence="7" type="primary">lacG</name>
    <name evidence="7" type="ORF">GM544_07095</name>
</gene>
<comment type="similarity">
    <text evidence="1">Belongs to the glycosyl hydrolase 1 family.</text>
</comment>
<proteinExistence type="inferred from homology"/>
<keyword evidence="3 5" id="KW-0326">Glycosidase</keyword>
<sequence length="476" mass="55641">MLLEKRKGEQMRTLPKDFIMGGATAAYQAEGATQIDGKGPVAWDSFLIEKGRYTAEPASDFYHQYPVDIELCKKFNIDSIRLSIAWSRIFPDGFGEVNQLGVDFYHSVFSECISNGIIPFVTIHHFDTPKNLFEKGDFLNRENIEHFVNFAKFCFEEFKEIEYWSTFNEIYPLATNQYLTGVFPPEIKFDFEKVITCLHNMMYAHARVVNIFKEGNYRGKIGVVHSLEPKYPYSDKPEDIHAAKVDEALSVRFLLDATYLGEYSSSTWNLVQEILYKNNMSISIDSNDFIEMRKASERNDFLGINNYVSHWVKAYEEESTLFYNTTGEKGTQVYRIKGVGERVPREDLPKTDWDWIIYPEGLYDLLTFIKEEYPNYKEIYITENGLGFKDEFTDGIILDEPRIDYLRGNFESISRAIDDGVNVKGYFIWSLMDVFSWVNGYDKRYGLFYVDFKTQKRYPKESAYWYKLVSQTKTII</sequence>
<reference evidence="7 8" key="1">
    <citation type="submission" date="2019-11" db="EMBL/GenBank/DDBJ databases">
        <title>Growth characteristics of pneumococcus vary with the chemical composition of the capsule and with environmental conditions.</title>
        <authorList>
            <person name="Tothpal A."/>
            <person name="Desobry K."/>
            <person name="Joshi S."/>
            <person name="Wyllie A.L."/>
            <person name="Weinberger D.M."/>
        </authorList>
    </citation>
    <scope>NUCLEOTIDE SEQUENCE [LARGE SCALE GENOMIC DNA]</scope>
    <source>
        <strain evidence="8">pnumococcus15C</strain>
    </source>
</reference>
<accession>A0A6G2DKE8</accession>
<protein>
    <recommendedName>
        <fullName evidence="6">6-phospho-beta-galactosidase</fullName>
        <ecNumber evidence="6">3.2.1.85</ecNumber>
    </recommendedName>
</protein>
<dbReference type="Pfam" id="PF00232">
    <property type="entry name" value="Glyco_hydro_1"/>
    <property type="match status" value="1"/>
</dbReference>
<dbReference type="GO" id="GO:0033920">
    <property type="term" value="F:6-phospho-beta-galactosidase activity"/>
    <property type="evidence" value="ECO:0007669"/>
    <property type="project" value="UniProtKB-EC"/>
</dbReference>
<dbReference type="SUPFAM" id="SSF51445">
    <property type="entry name" value="(Trans)glycosidases"/>
    <property type="match status" value="1"/>
</dbReference>
<comment type="catalytic activity">
    <reaction evidence="6">
        <text>a 6-phospho-beta-D-galactoside + H2O = D-galactose 6-phosphate + an alcohol</text>
        <dbReference type="Rhea" id="RHEA:24568"/>
        <dbReference type="ChEBI" id="CHEBI:15377"/>
        <dbReference type="ChEBI" id="CHEBI:30879"/>
        <dbReference type="ChEBI" id="CHEBI:58534"/>
        <dbReference type="ChEBI" id="CHEBI:91004"/>
        <dbReference type="EC" id="3.2.1.85"/>
    </reaction>
</comment>
<dbReference type="EC" id="3.2.1.85" evidence="6"/>
<dbReference type="EMBL" id="WNIB01000033">
    <property type="protein sequence ID" value="MTV90244.1"/>
    <property type="molecule type" value="Genomic_DNA"/>
</dbReference>
<dbReference type="InterPro" id="IPR018120">
    <property type="entry name" value="Glyco_hydro_1_AS"/>
</dbReference>
<dbReference type="AlphaFoldDB" id="A0A6G2DKE8"/>
<comment type="pathway">
    <text evidence="6">Carbohydrate metabolism; lactose degradation; D-galactose 6-phosphate and beta-D-glucose from lactose 6-phosphate: step 1/1.</text>
</comment>
<evidence type="ECO:0000256" key="6">
    <source>
        <dbReference type="RuleBase" id="RU004469"/>
    </source>
</evidence>
<name>A0A6G2DKE8_STREE</name>
<dbReference type="PRINTS" id="PR00131">
    <property type="entry name" value="GLHYDRLASE1"/>
</dbReference>
<dbReference type="PANTHER" id="PTHR10353:SF36">
    <property type="entry name" value="LP05116P"/>
    <property type="match status" value="1"/>
</dbReference>
<evidence type="ECO:0000256" key="4">
    <source>
        <dbReference type="PROSITE-ProRule" id="PRU10055"/>
    </source>
</evidence>
<dbReference type="PROSITE" id="PS00653">
    <property type="entry name" value="GLYCOSYL_HYDROL_F1_2"/>
    <property type="match status" value="1"/>
</dbReference>
<dbReference type="Gene3D" id="3.20.20.80">
    <property type="entry name" value="Glycosidases"/>
    <property type="match status" value="1"/>
</dbReference>
<dbReference type="NCBIfam" id="NF010036">
    <property type="entry name" value="PRK13511.1"/>
    <property type="match status" value="1"/>
</dbReference>
<dbReference type="GO" id="GO:0005829">
    <property type="term" value="C:cytosol"/>
    <property type="evidence" value="ECO:0007669"/>
    <property type="project" value="TreeGrafter"/>
</dbReference>
<dbReference type="PANTHER" id="PTHR10353">
    <property type="entry name" value="GLYCOSYL HYDROLASE"/>
    <property type="match status" value="1"/>
</dbReference>
<evidence type="ECO:0000256" key="1">
    <source>
        <dbReference type="ARBA" id="ARBA00010838"/>
    </source>
</evidence>
<dbReference type="PROSITE" id="PS00572">
    <property type="entry name" value="GLYCOSYL_HYDROL_F1_1"/>
    <property type="match status" value="1"/>
</dbReference>
<evidence type="ECO:0000313" key="8">
    <source>
        <dbReference type="Proteomes" id="UP000476212"/>
    </source>
</evidence>
<dbReference type="NCBIfam" id="TIGR01233">
    <property type="entry name" value="lacG"/>
    <property type="match status" value="1"/>
</dbReference>
<dbReference type="FunFam" id="3.20.20.80:FF:000004">
    <property type="entry name" value="Beta-glucosidase 6-phospho-beta-glucosidase"/>
    <property type="match status" value="1"/>
</dbReference>
<dbReference type="GO" id="GO:0019512">
    <property type="term" value="P:lactose catabolic process via tagatose-6-phosphate"/>
    <property type="evidence" value="ECO:0007669"/>
    <property type="project" value="InterPro"/>
</dbReference>
<dbReference type="InterPro" id="IPR017853">
    <property type="entry name" value="GH"/>
</dbReference>
<evidence type="ECO:0000256" key="3">
    <source>
        <dbReference type="ARBA" id="ARBA00023295"/>
    </source>
</evidence>
<dbReference type="UniPathway" id="UPA00542">
    <property type="reaction ID" value="UER00605"/>
</dbReference>
<feature type="active site" description="Nucleophile" evidence="4">
    <location>
        <position position="383"/>
    </location>
</feature>
<dbReference type="InterPro" id="IPR005928">
    <property type="entry name" value="6P-beta-galactosidase"/>
</dbReference>
<dbReference type="GO" id="GO:0008422">
    <property type="term" value="F:beta-glucosidase activity"/>
    <property type="evidence" value="ECO:0007669"/>
    <property type="project" value="TreeGrafter"/>
</dbReference>
<evidence type="ECO:0000313" key="7">
    <source>
        <dbReference type="EMBL" id="MTV90244.1"/>
    </source>
</evidence>
<evidence type="ECO:0000256" key="5">
    <source>
        <dbReference type="RuleBase" id="RU004468"/>
    </source>
</evidence>
<dbReference type="InterPro" id="IPR033132">
    <property type="entry name" value="GH_1_N_CS"/>
</dbReference>
<keyword evidence="2 5" id="KW-0378">Hydrolase</keyword>